<dbReference type="eggNOG" id="COG0438">
    <property type="taxonomic scope" value="Bacteria"/>
</dbReference>
<evidence type="ECO:0000313" key="4">
    <source>
        <dbReference type="Proteomes" id="UP000019276"/>
    </source>
</evidence>
<evidence type="ECO:0000313" key="3">
    <source>
        <dbReference type="EMBL" id="EWH09417.1"/>
    </source>
</evidence>
<name>W7QKD3_9ALTE</name>
<dbReference type="AlphaFoldDB" id="W7QKD3"/>
<dbReference type="STRING" id="1328313.DS2_12814"/>
<feature type="domain" description="Glycosyltransferase subfamily 4-like N-terminal" evidence="2">
    <location>
        <begin position="15"/>
        <end position="143"/>
    </location>
</feature>
<dbReference type="InterPro" id="IPR001296">
    <property type="entry name" value="Glyco_trans_1"/>
</dbReference>
<organism evidence="3 4">
    <name type="scientific">Catenovulum agarivorans DS-2</name>
    <dbReference type="NCBI Taxonomy" id="1328313"/>
    <lineage>
        <taxon>Bacteria</taxon>
        <taxon>Pseudomonadati</taxon>
        <taxon>Pseudomonadota</taxon>
        <taxon>Gammaproteobacteria</taxon>
        <taxon>Alteromonadales</taxon>
        <taxon>Alteromonadaceae</taxon>
        <taxon>Catenovulum</taxon>
    </lineage>
</organism>
<evidence type="ECO:0000259" key="2">
    <source>
        <dbReference type="Pfam" id="PF13439"/>
    </source>
</evidence>
<dbReference type="InterPro" id="IPR050194">
    <property type="entry name" value="Glycosyltransferase_grp1"/>
</dbReference>
<keyword evidence="4" id="KW-1185">Reference proteome</keyword>
<dbReference type="Proteomes" id="UP000019276">
    <property type="component" value="Unassembled WGS sequence"/>
</dbReference>
<dbReference type="SUPFAM" id="SSF53756">
    <property type="entry name" value="UDP-Glycosyltransferase/glycogen phosphorylase"/>
    <property type="match status" value="1"/>
</dbReference>
<dbReference type="EMBL" id="ARZY01000024">
    <property type="protein sequence ID" value="EWH09417.1"/>
    <property type="molecule type" value="Genomic_DNA"/>
</dbReference>
<dbReference type="PANTHER" id="PTHR45947:SF3">
    <property type="entry name" value="SULFOQUINOVOSYL TRANSFERASE SQD2"/>
    <property type="match status" value="1"/>
</dbReference>
<comment type="caution">
    <text evidence="3">The sequence shown here is derived from an EMBL/GenBank/DDBJ whole genome shotgun (WGS) entry which is preliminary data.</text>
</comment>
<keyword evidence="3" id="KW-0808">Transferase</keyword>
<dbReference type="InterPro" id="IPR028098">
    <property type="entry name" value="Glyco_trans_4-like_N"/>
</dbReference>
<sequence length="404" mass="45181">MKILVISSIFPPNIFGGAEVAAHSLACLLVRRGHDVSVATLKERGEAETWGEIQPDGYRLYRVNSPRGYTLFARNKQKNPLKKLWWHFLDLFDPRNKILMNKLLKIEQPDCVDVHNIIGFGFNVLKTISQRGIPIKYFLHDFSLSCFHASMFCNGVNCHKQCSKCVVVGQLRQNAFKGVQNLAFVAPSSVPYEKMNVLVPLLSAYPTEVIKNSPERVSYMKHLYASGPIRLVYVGRLDPVKGIDFLLDVLESLSVEYSFVLDVLGSGPLEGELKSRFGTFPWCKFHGFVSSSVVSSYISSADIFCMPSQWAEVYGLGTALALQFGVPVVGSDIGGTSSLVRHDVTGILVEPNNKQQWRDAFRKLFSDSPTMERLRQGAQKHQSEFSDDYIADKYDKLSALLLGA</sequence>
<protein>
    <submittedName>
        <fullName evidence="3">Group 1 glycosyl transferase</fullName>
    </submittedName>
</protein>
<dbReference type="Pfam" id="PF00534">
    <property type="entry name" value="Glycos_transf_1"/>
    <property type="match status" value="1"/>
</dbReference>
<evidence type="ECO:0000259" key="1">
    <source>
        <dbReference type="Pfam" id="PF00534"/>
    </source>
</evidence>
<accession>W7QKD3</accession>
<dbReference type="PANTHER" id="PTHR45947">
    <property type="entry name" value="SULFOQUINOVOSYL TRANSFERASE SQD2"/>
    <property type="match status" value="1"/>
</dbReference>
<dbReference type="Pfam" id="PF13439">
    <property type="entry name" value="Glyco_transf_4"/>
    <property type="match status" value="1"/>
</dbReference>
<reference evidence="3 4" key="1">
    <citation type="journal article" date="2014" name="Genome Announc.">
        <title>Draft Genome Sequence of the Agar-Degrading Bacterium Catenovulum sp. Strain DS-2, Isolated from Intestines of Haliotis diversicolor.</title>
        <authorList>
            <person name="Shan D."/>
            <person name="Li X."/>
            <person name="Gu Z."/>
            <person name="Wei G."/>
            <person name="Gao Z."/>
            <person name="Shao Z."/>
        </authorList>
    </citation>
    <scope>NUCLEOTIDE SEQUENCE [LARGE SCALE GENOMIC DNA]</scope>
    <source>
        <strain evidence="3 4">DS-2</strain>
    </source>
</reference>
<dbReference type="OrthoDB" id="9062832at2"/>
<feature type="domain" description="Glycosyl transferase family 1" evidence="1">
    <location>
        <begin position="226"/>
        <end position="380"/>
    </location>
</feature>
<dbReference type="Gene3D" id="3.40.50.2000">
    <property type="entry name" value="Glycogen Phosphorylase B"/>
    <property type="match status" value="2"/>
</dbReference>
<gene>
    <name evidence="3" type="ORF">DS2_12814</name>
</gene>
<proteinExistence type="predicted"/>
<dbReference type="GO" id="GO:0016757">
    <property type="term" value="F:glycosyltransferase activity"/>
    <property type="evidence" value="ECO:0007669"/>
    <property type="project" value="InterPro"/>
</dbReference>